<dbReference type="PANTHER" id="PTHR12756">
    <property type="entry name" value="CYTOSOLIC CARBOXYPEPTIDASE"/>
    <property type="match status" value="1"/>
</dbReference>
<evidence type="ECO:0000256" key="1">
    <source>
        <dbReference type="ARBA" id="ARBA00001947"/>
    </source>
</evidence>
<feature type="active site" description="Proton donor/acceptor" evidence="3">
    <location>
        <position position="1025"/>
    </location>
</feature>
<dbReference type="InterPro" id="IPR040626">
    <property type="entry name" value="Pepdidase_M14_N"/>
</dbReference>
<accession>A0A8R2FCZ1</accession>
<dbReference type="GO" id="GO:0008270">
    <property type="term" value="F:zinc ion binding"/>
    <property type="evidence" value="ECO:0007669"/>
    <property type="project" value="InterPro"/>
</dbReference>
<reference evidence="6" key="2">
    <citation type="submission" date="2022-06" db="UniProtKB">
        <authorList>
            <consortium name="EnsemblMetazoa"/>
        </authorList>
    </citation>
    <scope>IDENTIFICATION</scope>
</reference>
<dbReference type="Gene3D" id="3.40.630.10">
    <property type="entry name" value="Zn peptidases"/>
    <property type="match status" value="1"/>
</dbReference>
<protein>
    <recommendedName>
        <fullName evidence="5">Peptidase M14 domain-containing protein</fullName>
    </recommendedName>
</protein>
<dbReference type="PANTHER" id="PTHR12756:SF11">
    <property type="entry name" value="CYTOSOLIC CARBOXYPEPTIDASE 1"/>
    <property type="match status" value="1"/>
</dbReference>
<keyword evidence="7" id="KW-1185">Reference proteome</keyword>
<dbReference type="Pfam" id="PF00246">
    <property type="entry name" value="Peptidase_M14"/>
    <property type="match status" value="1"/>
</dbReference>
<evidence type="ECO:0000259" key="5">
    <source>
        <dbReference type="PROSITE" id="PS52035"/>
    </source>
</evidence>
<sequence>MATKKKTVGRTNKKKLTTNKRVNEQPRVTVKYKKFRSTTTAAASCNRLVAKLEKFQQPIKSKENPKIMVISGDDHVLDVLLDRLAPLTTHTTENLEKIRRIAHKINGRVNNSDKNVKAKSLNILRKTKSERMVDIVKLFEKTRDKSTCTNLAAVIHACIAPKSGQTRKSFLKQLVEIEATKIFIKSIMDLQSKSVGSPDVLLNELVFILGQLSQKDSKFSKHAEMLNASKMFHQNLKNNIKNVKFISPLLKCFRTITKNETIVGVLLRDSFLLTLEKLIRENNKYLIKNKQYVVLVILANITKKVSEENCDRVIRAGLMQYALDVFNIKLYTANKAHPKIFSSALDVLVHISNTNNGRTALRKSNKFNVLYQFSVRCPEDQVYNSTMSKLCTVINVCQEKLLLLPLSSTQSALAFGLGDINLNDSDSDKYAGCDSDDSDTDDIEIAVAQNLMDPLIIRKPESVKFEIPFNYWKDRDDLISTYGRLFVEFNNETPKHNSANKLKSNKYLNRNNTSIITIHHLNTDKNDIGLMSNLRTCQTHKAAYLSIAKRVNSVSPFVKVAYPDWIGFNNDEQPMESLYNSDVHVSRNKLLSCLERSVSKRRDSGDMIVYDLDYLLESVNDACNSPQQLSNYDERNLCAKSGFEHLHFESRFECGNLRKAIKIGSNEYDLILNSDVNSMSHCQWFYFQVSNMEAAKPYVFNIVNMEKHNSQYKTGMQPIMFSVKDYAEFKKGWTRTGMDICYYRNCYKNCNKSHGSYMTATFSIQFPHDRDICYIAYVYPYTYSKLLYKCFRWKNSVDPATTLFRANCLCRSLNNNEVPIITITSVENNEKKIKDRHIIYLTSRVHPGETSSSWVIDGVIDYLCGSTLTAKKARDTYVFKIVPMLNIEGVINGCHRCGLTNEDLNRKWSSPDPKLHPEIFHARGILEYMTHVMKKVPYVYCDFHGHSNTKNCFFYGCSAKKSWSRMDLSKYENETDFMVLPIVMQNCCPSFSLSQCNYKVERNRETTARITVWRSYGVKRSYTLETSYCGCDEGQYKGYHLGIRQLREIGSTFCMSLSSLEEETKKRASLPASNRLSTITASSKSMDFVDEEQSDSD</sequence>
<comment type="cofactor">
    <cofactor evidence="1">
        <name>Zn(2+)</name>
        <dbReference type="ChEBI" id="CHEBI:29105"/>
    </cofactor>
</comment>
<dbReference type="EnsemblMetazoa" id="XM_008188674.3">
    <property type="protein sequence ID" value="XP_008186896.1"/>
    <property type="gene ID" value="LOC100169101"/>
</dbReference>
<dbReference type="PROSITE" id="PS52035">
    <property type="entry name" value="PEPTIDASE_M14"/>
    <property type="match status" value="1"/>
</dbReference>
<dbReference type="RefSeq" id="XP_008186896.1">
    <property type="nucleotide sequence ID" value="XM_008188674.3"/>
</dbReference>
<dbReference type="GO" id="GO:0006508">
    <property type="term" value="P:proteolysis"/>
    <property type="evidence" value="ECO:0007669"/>
    <property type="project" value="InterPro"/>
</dbReference>
<dbReference type="GeneID" id="100169101"/>
<dbReference type="InterPro" id="IPR050821">
    <property type="entry name" value="Cytosolic_carboxypeptidase"/>
</dbReference>
<reference evidence="7" key="1">
    <citation type="submission" date="2010-06" db="EMBL/GenBank/DDBJ databases">
        <authorList>
            <person name="Jiang H."/>
            <person name="Abraham K."/>
            <person name="Ali S."/>
            <person name="Alsbrooks S.L."/>
            <person name="Anim B.N."/>
            <person name="Anosike U.S."/>
            <person name="Attaway T."/>
            <person name="Bandaranaike D.P."/>
            <person name="Battles P.K."/>
            <person name="Bell S.N."/>
            <person name="Bell A.V."/>
            <person name="Beltran B."/>
            <person name="Bickham C."/>
            <person name="Bustamante Y."/>
            <person name="Caleb T."/>
            <person name="Canada A."/>
            <person name="Cardenas V."/>
            <person name="Carter K."/>
            <person name="Chacko J."/>
            <person name="Chandrabose M.N."/>
            <person name="Chavez D."/>
            <person name="Chavez A."/>
            <person name="Chen L."/>
            <person name="Chu H.-S."/>
            <person name="Claassen K.J."/>
            <person name="Cockrell R."/>
            <person name="Collins M."/>
            <person name="Cooper J.A."/>
            <person name="Cree A."/>
            <person name="Curry S.M."/>
            <person name="Da Y."/>
            <person name="Dao M.D."/>
            <person name="Das B."/>
            <person name="Davila M.-L."/>
            <person name="Davy-Carroll L."/>
            <person name="Denson S."/>
            <person name="Dinh H."/>
            <person name="Ebong V.E."/>
            <person name="Edwards J.R."/>
            <person name="Egan A."/>
            <person name="El-Daye J."/>
            <person name="Escobedo L."/>
            <person name="Fernandez S."/>
            <person name="Fernando P.R."/>
            <person name="Flagg N."/>
            <person name="Forbes L.D."/>
            <person name="Fowler R.G."/>
            <person name="Fu Q."/>
            <person name="Gabisi R.A."/>
            <person name="Ganer J."/>
            <person name="Garbino Pronczuk A."/>
            <person name="Garcia R.M."/>
            <person name="Garner T."/>
            <person name="Garrett T.E."/>
            <person name="Gonzalez D.A."/>
            <person name="Hamid H."/>
            <person name="Hawkins E.S."/>
            <person name="Hirani K."/>
            <person name="Hogues M.E."/>
            <person name="Hollins B."/>
            <person name="Hsiao C.-H."/>
            <person name="Jabil R."/>
            <person name="James M.L."/>
            <person name="Jhangiani S.N."/>
            <person name="Johnson B."/>
            <person name="Johnson Q."/>
            <person name="Joshi V."/>
            <person name="Kalu J.B."/>
            <person name="Kam C."/>
            <person name="Kashfia A."/>
            <person name="Keebler J."/>
            <person name="Kisamo H."/>
            <person name="Kovar C.L."/>
            <person name="Lago L.A."/>
            <person name="Lai C.-Y."/>
            <person name="Laidlaw J."/>
            <person name="Lara F."/>
            <person name="Le T.-K."/>
            <person name="Lee S.L."/>
            <person name="Legall F.H."/>
            <person name="Lemon S.J."/>
            <person name="Lewis L.R."/>
            <person name="Li B."/>
            <person name="Liu Y."/>
            <person name="Liu Y.-S."/>
            <person name="Lopez J."/>
            <person name="Lozado R.J."/>
            <person name="Lu J."/>
            <person name="Madu R.C."/>
            <person name="Maheshwari M."/>
            <person name="Maheshwari R."/>
            <person name="Malloy K."/>
            <person name="Martinez E."/>
            <person name="Mathew T."/>
            <person name="Mercado I.C."/>
            <person name="Mercado C."/>
            <person name="Meyer B."/>
            <person name="Montgomery K."/>
            <person name="Morgan M.B."/>
            <person name="Munidasa M."/>
            <person name="Nazareth L.V."/>
            <person name="Nelson J."/>
            <person name="Ng B.M."/>
            <person name="Nguyen N.B."/>
            <person name="Nguyen P.Q."/>
            <person name="Nguyen T."/>
            <person name="Obregon M."/>
            <person name="Okwuonu G.O."/>
            <person name="Onwere C.G."/>
            <person name="Orozco G."/>
            <person name="Parra A."/>
            <person name="Patel S."/>
            <person name="Patil S."/>
            <person name="Perez A."/>
            <person name="Perez Y."/>
            <person name="Pham C."/>
            <person name="Primus E.L."/>
            <person name="Pu L.-L."/>
            <person name="Puazo M."/>
            <person name="Qin X."/>
            <person name="Quiroz J.B."/>
            <person name="Reese J."/>
            <person name="Richards S."/>
            <person name="Rives C.M."/>
            <person name="Robberts R."/>
            <person name="Ruiz S.J."/>
            <person name="Ruiz M.J."/>
            <person name="Santibanez J."/>
            <person name="Schneider B.W."/>
            <person name="Sisson I."/>
            <person name="Smith M."/>
            <person name="Sodergren E."/>
            <person name="Song X.-Z."/>
            <person name="Song B.B."/>
            <person name="Summersgill H."/>
            <person name="Thelus R."/>
            <person name="Thornton R.D."/>
            <person name="Trejos Z.Y."/>
            <person name="Usmani K."/>
            <person name="Vattathil S."/>
            <person name="Villasana D."/>
            <person name="Walker D.L."/>
            <person name="Wang S."/>
            <person name="Wang K."/>
            <person name="White C.S."/>
            <person name="Williams A.C."/>
            <person name="Williamson J."/>
            <person name="Wilson K."/>
            <person name="Woghiren I.O."/>
            <person name="Woodworth J.R."/>
            <person name="Worley K.C."/>
            <person name="Wright R.A."/>
            <person name="Wu W."/>
            <person name="Young L."/>
            <person name="Zhang L."/>
            <person name="Zhang J."/>
            <person name="Zhu Y."/>
            <person name="Muzny D.M."/>
            <person name="Weinstock G."/>
            <person name="Gibbs R.A."/>
        </authorList>
    </citation>
    <scope>NUCLEOTIDE SEQUENCE [LARGE SCALE GENOMIC DNA]</scope>
    <source>
        <strain evidence="7">LSR1</strain>
    </source>
</reference>
<dbReference type="Gene3D" id="2.60.40.3120">
    <property type="match status" value="1"/>
</dbReference>
<dbReference type="SUPFAM" id="SSF48371">
    <property type="entry name" value="ARM repeat"/>
    <property type="match status" value="1"/>
</dbReference>
<organism evidence="6 7">
    <name type="scientific">Acyrthosiphon pisum</name>
    <name type="common">Pea aphid</name>
    <dbReference type="NCBI Taxonomy" id="7029"/>
    <lineage>
        <taxon>Eukaryota</taxon>
        <taxon>Metazoa</taxon>
        <taxon>Ecdysozoa</taxon>
        <taxon>Arthropoda</taxon>
        <taxon>Hexapoda</taxon>
        <taxon>Insecta</taxon>
        <taxon>Pterygota</taxon>
        <taxon>Neoptera</taxon>
        <taxon>Paraneoptera</taxon>
        <taxon>Hemiptera</taxon>
        <taxon>Sternorrhyncha</taxon>
        <taxon>Aphidomorpha</taxon>
        <taxon>Aphidoidea</taxon>
        <taxon>Aphididae</taxon>
        <taxon>Macrosiphini</taxon>
        <taxon>Acyrthosiphon</taxon>
    </lineage>
</organism>
<evidence type="ECO:0000313" key="6">
    <source>
        <dbReference type="EnsemblMetazoa" id="XP_008186896.1"/>
    </source>
</evidence>
<comment type="similarity">
    <text evidence="2 3">Belongs to the peptidase M14 family.</text>
</comment>
<name>A0A8R2FCZ1_ACYPI</name>
<feature type="compositionally biased region" description="Basic residues" evidence="4">
    <location>
        <begin position="1"/>
        <end position="18"/>
    </location>
</feature>
<dbReference type="KEGG" id="api:100169101"/>
<proteinExistence type="inferred from homology"/>
<evidence type="ECO:0000313" key="7">
    <source>
        <dbReference type="Proteomes" id="UP000007819"/>
    </source>
</evidence>
<dbReference type="Pfam" id="PF25571">
    <property type="entry name" value="TPR_CCP1_N"/>
    <property type="match status" value="1"/>
</dbReference>
<dbReference type="AlphaFoldDB" id="A0A8R2FCZ1"/>
<evidence type="ECO:0000256" key="3">
    <source>
        <dbReference type="PROSITE-ProRule" id="PRU01379"/>
    </source>
</evidence>
<dbReference type="OrthoDB" id="10253041at2759"/>
<dbReference type="GO" id="GO:0004181">
    <property type="term" value="F:metallocarboxypeptidase activity"/>
    <property type="evidence" value="ECO:0007669"/>
    <property type="project" value="InterPro"/>
</dbReference>
<feature type="domain" description="Peptidase M14" evidence="5">
    <location>
        <begin position="779"/>
        <end position="1064"/>
    </location>
</feature>
<feature type="region of interest" description="Disordered" evidence="4">
    <location>
        <begin position="1"/>
        <end position="22"/>
    </location>
</feature>
<dbReference type="Pfam" id="PF18027">
    <property type="entry name" value="Pepdidase_M14_N"/>
    <property type="match status" value="1"/>
</dbReference>
<dbReference type="InterPro" id="IPR016024">
    <property type="entry name" value="ARM-type_fold"/>
</dbReference>
<dbReference type="SUPFAM" id="SSF53187">
    <property type="entry name" value="Zn-dependent exopeptidases"/>
    <property type="match status" value="1"/>
</dbReference>
<dbReference type="Proteomes" id="UP000007819">
    <property type="component" value="Chromosome A1"/>
</dbReference>
<dbReference type="InterPro" id="IPR000834">
    <property type="entry name" value="Peptidase_M14"/>
</dbReference>
<evidence type="ECO:0000256" key="2">
    <source>
        <dbReference type="ARBA" id="ARBA00005988"/>
    </source>
</evidence>
<evidence type="ECO:0000256" key="4">
    <source>
        <dbReference type="SAM" id="MobiDB-lite"/>
    </source>
</evidence>